<reference evidence="2 3" key="2">
    <citation type="journal article" date="2023" name="Plant Pathol.">
        <title>Dismantling and reorganizing Pseudomonas marginalis sensu#lato.</title>
        <authorList>
            <person name="Sawada H."/>
            <person name="Fujikawa T."/>
            <person name="Satou M."/>
        </authorList>
    </citation>
    <scope>NUCLEOTIDE SEQUENCE [LARGE SCALE GENOMIC DNA]</scope>
    <source>
        <strain evidence="2 3">MAFF 301381</strain>
    </source>
</reference>
<dbReference type="RefSeq" id="WP_225908896.1">
    <property type="nucleotide sequence ID" value="NZ_JAFHKI010000252.1"/>
</dbReference>
<dbReference type="GO" id="GO:0009239">
    <property type="term" value="P:enterobactin biosynthetic process"/>
    <property type="evidence" value="ECO:0007669"/>
    <property type="project" value="TreeGrafter"/>
</dbReference>
<evidence type="ECO:0000313" key="3">
    <source>
        <dbReference type="Proteomes" id="UP001154860"/>
    </source>
</evidence>
<dbReference type="Pfam" id="PF00668">
    <property type="entry name" value="Condensation"/>
    <property type="match status" value="1"/>
</dbReference>
<dbReference type="Gene3D" id="3.30.559.30">
    <property type="entry name" value="Nonribosomal peptide synthetase, condensation domain"/>
    <property type="match status" value="1"/>
</dbReference>
<dbReference type="AlphaFoldDB" id="A0A9X0YH10"/>
<dbReference type="PANTHER" id="PTHR45527:SF1">
    <property type="entry name" value="FATTY ACID SYNTHASE"/>
    <property type="match status" value="1"/>
</dbReference>
<dbReference type="InterPro" id="IPR023213">
    <property type="entry name" value="CAT-like_dom_sf"/>
</dbReference>
<dbReference type="PANTHER" id="PTHR45527">
    <property type="entry name" value="NONRIBOSOMAL PEPTIDE SYNTHETASE"/>
    <property type="match status" value="1"/>
</dbReference>
<organism evidence="2 3">
    <name type="scientific">Pseudomonas lactucae</name>
    <dbReference type="NCBI Taxonomy" id="2813360"/>
    <lineage>
        <taxon>Bacteria</taxon>
        <taxon>Pseudomonadati</taxon>
        <taxon>Pseudomonadota</taxon>
        <taxon>Gammaproteobacteria</taxon>
        <taxon>Pseudomonadales</taxon>
        <taxon>Pseudomonadaceae</taxon>
        <taxon>Pseudomonas</taxon>
    </lineage>
</organism>
<dbReference type="GO" id="GO:0047527">
    <property type="term" value="F:2,3-dihydroxybenzoate-serine ligase activity"/>
    <property type="evidence" value="ECO:0007669"/>
    <property type="project" value="TreeGrafter"/>
</dbReference>
<accession>A0A9X0YH10</accession>
<dbReference type="FunFam" id="3.30.559.10:FF:000012">
    <property type="entry name" value="Non-ribosomal peptide synthetase"/>
    <property type="match status" value="1"/>
</dbReference>
<feature type="domain" description="Condensation" evidence="1">
    <location>
        <begin position="57"/>
        <end position="506"/>
    </location>
</feature>
<protein>
    <submittedName>
        <fullName evidence="2">Non-ribosomal peptide synthetase</fullName>
    </submittedName>
</protein>
<dbReference type="Proteomes" id="UP001154860">
    <property type="component" value="Unassembled WGS sequence"/>
</dbReference>
<dbReference type="EMBL" id="JAFHKJ010000192">
    <property type="protein sequence ID" value="MBN2979707.1"/>
    <property type="molecule type" value="Genomic_DNA"/>
</dbReference>
<dbReference type="GO" id="GO:0031177">
    <property type="term" value="F:phosphopantetheine binding"/>
    <property type="evidence" value="ECO:0007669"/>
    <property type="project" value="TreeGrafter"/>
</dbReference>
<reference evidence="2 3" key="1">
    <citation type="journal article" date="2021" name="Int. J. Syst. Evol. Microbiol.">
        <title>Pseudomonas lactucae sp. nov., a pathogen causing bacterial rot of lettuce in Japan.</title>
        <authorList>
            <person name="Sawada H."/>
            <person name="Fujikawa T."/>
            <person name="Satou M."/>
        </authorList>
    </citation>
    <scope>NUCLEOTIDE SEQUENCE [LARGE SCALE GENOMIC DNA]</scope>
    <source>
        <strain evidence="2 3">MAFF 301381</strain>
    </source>
</reference>
<dbReference type="SUPFAM" id="SSF52777">
    <property type="entry name" value="CoA-dependent acyltransferases"/>
    <property type="match status" value="2"/>
</dbReference>
<proteinExistence type="predicted"/>
<keyword evidence="3" id="KW-1185">Reference proteome</keyword>
<evidence type="ECO:0000313" key="2">
    <source>
        <dbReference type="EMBL" id="MBN2979707.1"/>
    </source>
</evidence>
<dbReference type="GO" id="GO:0009366">
    <property type="term" value="C:enterobactin synthetase complex"/>
    <property type="evidence" value="ECO:0007669"/>
    <property type="project" value="TreeGrafter"/>
</dbReference>
<comment type="caution">
    <text evidence="2">The sequence shown here is derived from an EMBL/GenBank/DDBJ whole genome shotgun (WGS) entry which is preliminary data.</text>
</comment>
<sequence>MNDLSQAHGPSHRDDPLRPLAERLNALPAEKQRIFLRQLREKGIDARRLPIVAAPAETTHTLSYSQRRLWLLWQLEPTASAYHITGGLQLTGQLNEAALQAALADIVARHAVLRSVFPSEDGEPVVRVQAADACAVLLGREDLSELSAQAQDAALARLAQAQARQPFDLTQGPLLRLCLVRCDAERHALLVTLHHIVADGVSVELFVQELAGGYARHLQVVDSPLPGLEVQYSDYARWQRLWLESGESEQQLAYWRERLGVEEPVLELPVDHLRSGLPTYHGARVGKPLSEATSSRLRQFARSQQATPFMVLLAAYGVWLSRLCGQTQLRVGIPVANREAVATQGLIGCFVNTQVWPLSVSRRESFIDQLKAVREQALQAQAHQDLPFEQLVEALQPQRSMGRNPLFQVMFNHLQRGDSQLDVGGLVFERLDQAAETAQLDLTLTTEEDRQGQITATFSYATDLFEAATVHAWHAHFLFLLEQLLEQPERALHELLPLTPAEQQQLSGWNATEENYPSYANLPALIGQQVRATPDALALV</sequence>
<dbReference type="InterPro" id="IPR001242">
    <property type="entry name" value="Condensation_dom"/>
</dbReference>
<name>A0A9X0YH10_9PSED</name>
<gene>
    <name evidence="2" type="ORF">JWR99_28875</name>
</gene>
<dbReference type="GO" id="GO:0005829">
    <property type="term" value="C:cytosol"/>
    <property type="evidence" value="ECO:0007669"/>
    <property type="project" value="TreeGrafter"/>
</dbReference>
<evidence type="ECO:0000259" key="1">
    <source>
        <dbReference type="Pfam" id="PF00668"/>
    </source>
</evidence>
<feature type="non-terminal residue" evidence="2">
    <location>
        <position position="540"/>
    </location>
</feature>
<dbReference type="CDD" id="cd19531">
    <property type="entry name" value="LCL_NRPS-like"/>
    <property type="match status" value="1"/>
</dbReference>
<dbReference type="Gene3D" id="3.30.559.10">
    <property type="entry name" value="Chloramphenicol acetyltransferase-like domain"/>
    <property type="match status" value="1"/>
</dbReference>
<dbReference type="GO" id="GO:0043041">
    <property type="term" value="P:amino acid activation for nonribosomal peptide biosynthetic process"/>
    <property type="evidence" value="ECO:0007669"/>
    <property type="project" value="TreeGrafter"/>
</dbReference>